<organism evidence="1 2">
    <name type="scientific">Metschnikowia bicuspidata</name>
    <dbReference type="NCBI Taxonomy" id="27322"/>
    <lineage>
        <taxon>Eukaryota</taxon>
        <taxon>Fungi</taxon>
        <taxon>Dikarya</taxon>
        <taxon>Ascomycota</taxon>
        <taxon>Saccharomycotina</taxon>
        <taxon>Pichiomycetes</taxon>
        <taxon>Metschnikowiaceae</taxon>
        <taxon>Metschnikowia</taxon>
    </lineage>
</organism>
<dbReference type="OrthoDB" id="7764986at2759"/>
<evidence type="ECO:0000313" key="1">
    <source>
        <dbReference type="EMBL" id="RKP28528.1"/>
    </source>
</evidence>
<sequence>MFELHELESKNGMLLDVADLADFRIRGTLVSVCADTKGAHEIGGFMSLSAKKFCRLCLIEHPEINFKRRIDDLVLRDRDNYDEAVVASNSDVNEIPKTEVKYSSLLN</sequence>
<dbReference type="Proteomes" id="UP000268321">
    <property type="component" value="Unassembled WGS sequence"/>
</dbReference>
<protein>
    <submittedName>
        <fullName evidence="1">Uncharacterized protein</fullName>
    </submittedName>
</protein>
<keyword evidence="2" id="KW-1185">Reference proteome</keyword>
<evidence type="ECO:0000313" key="2">
    <source>
        <dbReference type="Proteomes" id="UP000268321"/>
    </source>
</evidence>
<name>A0A4P9Z7R5_9ASCO</name>
<gene>
    <name evidence="1" type="ORF">METBISCDRAFT_24991</name>
</gene>
<dbReference type="EMBL" id="ML004893">
    <property type="protein sequence ID" value="RKP28528.1"/>
    <property type="molecule type" value="Genomic_DNA"/>
</dbReference>
<reference evidence="2" key="1">
    <citation type="journal article" date="2018" name="Nat. Microbiol.">
        <title>Leveraging single-cell genomics to expand the fungal tree of life.</title>
        <authorList>
            <person name="Ahrendt S.R."/>
            <person name="Quandt C.A."/>
            <person name="Ciobanu D."/>
            <person name="Clum A."/>
            <person name="Salamov A."/>
            <person name="Andreopoulos B."/>
            <person name="Cheng J.F."/>
            <person name="Woyke T."/>
            <person name="Pelin A."/>
            <person name="Henrissat B."/>
            <person name="Reynolds N.K."/>
            <person name="Benny G.L."/>
            <person name="Smith M.E."/>
            <person name="James T.Y."/>
            <person name="Grigoriev I.V."/>
        </authorList>
    </citation>
    <scope>NUCLEOTIDE SEQUENCE [LARGE SCALE GENOMIC DNA]</scope>
    <source>
        <strain evidence="2">Baker2002</strain>
    </source>
</reference>
<dbReference type="AlphaFoldDB" id="A0A4P9Z7R5"/>
<proteinExistence type="predicted"/>
<accession>A0A4P9Z7R5</accession>